<dbReference type="Gene3D" id="1.25.40.290">
    <property type="entry name" value="ARM repeat domains"/>
    <property type="match status" value="1"/>
</dbReference>
<proteinExistence type="predicted"/>
<dbReference type="OrthoDB" id="9797162at2"/>
<protein>
    <submittedName>
        <fullName evidence="1">3-methyladenine DNA glycosylase AlkC</fullName>
    </submittedName>
</protein>
<dbReference type="EMBL" id="JACHWS010000002">
    <property type="protein sequence ID" value="MBB3038204.1"/>
    <property type="molecule type" value="Genomic_DNA"/>
</dbReference>
<keyword evidence="2" id="KW-1185">Reference proteome</keyword>
<dbReference type="RefSeq" id="WP_064440046.1">
    <property type="nucleotide sequence ID" value="NZ_BDDI01000006.1"/>
</dbReference>
<dbReference type="AlphaFoldDB" id="A0A839RQ13"/>
<name>A0A839RQ13_9ACTN</name>
<evidence type="ECO:0000313" key="2">
    <source>
        <dbReference type="Proteomes" id="UP000567922"/>
    </source>
</evidence>
<dbReference type="InterPro" id="IPR016024">
    <property type="entry name" value="ARM-type_fold"/>
</dbReference>
<evidence type="ECO:0000313" key="1">
    <source>
        <dbReference type="EMBL" id="MBB3038204.1"/>
    </source>
</evidence>
<dbReference type="SUPFAM" id="SSF48371">
    <property type="entry name" value="ARM repeat"/>
    <property type="match status" value="1"/>
</dbReference>
<dbReference type="Proteomes" id="UP000567922">
    <property type="component" value="Unassembled WGS sequence"/>
</dbReference>
<accession>A0A839RQ13</accession>
<gene>
    <name evidence="1" type="ORF">FHU29_002653</name>
</gene>
<comment type="caution">
    <text evidence="1">The sequence shown here is derived from an EMBL/GenBank/DDBJ whole genome shotgun (WGS) entry which is preliminary data.</text>
</comment>
<organism evidence="1 2">
    <name type="scientific">Hoyosella altamirensis</name>
    <dbReference type="NCBI Taxonomy" id="616997"/>
    <lineage>
        <taxon>Bacteria</taxon>
        <taxon>Bacillati</taxon>
        <taxon>Actinomycetota</taxon>
        <taxon>Actinomycetes</taxon>
        <taxon>Mycobacteriales</taxon>
        <taxon>Hoyosellaceae</taxon>
        <taxon>Hoyosella</taxon>
    </lineage>
</organism>
<sequence>MPTADEMLSSNAVKQLSECLRGAGARAASVDSASGVLADKSFSERVALVRDAILDDLPADFPSFETVIESALTDPAFNGWMIMPVTEAVAARGLQEFESALKLLAQLTPRLTAETAVRHFLNADLYRALGVIVTWTEHGDPHVRRLASEGTRPRLPWAARIPALMADPSPALPILDALYRDSSEYVRRSVANHLNDISKDHPQVAVETAARWLAEPDGNTLKTVRHGLRSRIKAGDLGALSLLGFSSDVEIDVVGPAVDEDVIHFGEALEFSFTITNRGNSDASIAVDYIIHHVKANGSRSPKVFKLSSRTVAPGDMWSVRRRHPMRPISTRRYYPGAHLLELQVNGTSRGSQEFTLVM</sequence>
<reference evidence="1 2" key="1">
    <citation type="submission" date="2020-08" db="EMBL/GenBank/DDBJ databases">
        <title>Sequencing the genomes of 1000 actinobacteria strains.</title>
        <authorList>
            <person name="Klenk H.-P."/>
        </authorList>
    </citation>
    <scope>NUCLEOTIDE SEQUENCE [LARGE SCALE GENOMIC DNA]</scope>
    <source>
        <strain evidence="1 2">DSM 45258</strain>
    </source>
</reference>